<proteinExistence type="predicted"/>
<accession>A0A949TMK4</accession>
<dbReference type="Pfam" id="PF00375">
    <property type="entry name" value="SDF"/>
    <property type="match status" value="1"/>
</dbReference>
<dbReference type="FunFam" id="1.10.3860.10:FF:000001">
    <property type="entry name" value="C4-dicarboxylate transport protein"/>
    <property type="match status" value="1"/>
</dbReference>
<evidence type="ECO:0000256" key="2">
    <source>
        <dbReference type="ARBA" id="ARBA00022448"/>
    </source>
</evidence>
<keyword evidence="10" id="KW-1185">Reference proteome</keyword>
<keyword evidence="4 8" id="KW-0812">Transmembrane</keyword>
<feature type="transmembrane region" description="Helical" evidence="8">
    <location>
        <begin position="202"/>
        <end position="220"/>
    </location>
</feature>
<feature type="transmembrane region" description="Helical" evidence="8">
    <location>
        <begin position="43"/>
        <end position="62"/>
    </location>
</feature>
<dbReference type="AlphaFoldDB" id="A0A949TMK4"/>
<dbReference type="InterPro" id="IPR001991">
    <property type="entry name" value="Na-dicarboxylate_symporter"/>
</dbReference>
<keyword evidence="6 8" id="KW-1133">Transmembrane helix</keyword>
<dbReference type="PROSITE" id="PS51257">
    <property type="entry name" value="PROKAR_LIPOPROTEIN"/>
    <property type="match status" value="1"/>
</dbReference>
<keyword evidence="2" id="KW-0813">Transport</keyword>
<dbReference type="PANTHER" id="PTHR42865:SF7">
    <property type="entry name" value="PROTON_GLUTAMATE-ASPARTATE SYMPORTER"/>
    <property type="match status" value="1"/>
</dbReference>
<feature type="transmembrane region" description="Helical" evidence="8">
    <location>
        <begin position="9"/>
        <end position="28"/>
    </location>
</feature>
<evidence type="ECO:0000256" key="1">
    <source>
        <dbReference type="ARBA" id="ARBA00004651"/>
    </source>
</evidence>
<comment type="subcellular location">
    <subcellularLocation>
        <location evidence="1">Cell membrane</location>
        <topology evidence="1">Multi-pass membrane protein</topology>
    </subcellularLocation>
</comment>
<feature type="transmembrane region" description="Helical" evidence="8">
    <location>
        <begin position="336"/>
        <end position="363"/>
    </location>
</feature>
<evidence type="ECO:0000256" key="4">
    <source>
        <dbReference type="ARBA" id="ARBA00022692"/>
    </source>
</evidence>
<dbReference type="EMBL" id="JAEEGC010000112">
    <property type="protein sequence ID" value="MBV7275145.1"/>
    <property type="molecule type" value="Genomic_DNA"/>
</dbReference>
<feature type="transmembrane region" description="Helical" evidence="8">
    <location>
        <begin position="83"/>
        <end position="104"/>
    </location>
</feature>
<evidence type="ECO:0000256" key="6">
    <source>
        <dbReference type="ARBA" id="ARBA00022989"/>
    </source>
</evidence>
<protein>
    <submittedName>
        <fullName evidence="9">Cation:dicarboxylase symporter family transporter</fullName>
    </submittedName>
</protein>
<keyword evidence="5" id="KW-0769">Symport</keyword>
<feature type="transmembrane region" description="Helical" evidence="8">
    <location>
        <begin position="303"/>
        <end position="324"/>
    </location>
</feature>
<reference evidence="9" key="1">
    <citation type="submission" date="2020-12" db="EMBL/GenBank/DDBJ databases">
        <title>Clostridium thailandense sp. nov., a novel acetogenic bacterium isolated from peat land soil in Thailand.</title>
        <authorList>
            <person name="Chaikitkaew S."/>
            <person name="Birkeland N.K."/>
        </authorList>
    </citation>
    <scope>NUCLEOTIDE SEQUENCE</scope>
    <source>
        <strain evidence="9">PL3</strain>
    </source>
</reference>
<keyword evidence="7 8" id="KW-0472">Membrane</keyword>
<name>A0A949TMK4_9CLOT</name>
<comment type="caution">
    <text evidence="9">The sequence shown here is derived from an EMBL/GenBank/DDBJ whole genome shotgun (WGS) entry which is preliminary data.</text>
</comment>
<evidence type="ECO:0000256" key="8">
    <source>
        <dbReference type="SAM" id="Phobius"/>
    </source>
</evidence>
<dbReference type="GO" id="GO:0005886">
    <property type="term" value="C:plasma membrane"/>
    <property type="evidence" value="ECO:0007669"/>
    <property type="project" value="UniProtKB-SubCell"/>
</dbReference>
<dbReference type="RefSeq" id="WP_218322215.1">
    <property type="nucleotide sequence ID" value="NZ_JAEEGC010000112.1"/>
</dbReference>
<evidence type="ECO:0000256" key="7">
    <source>
        <dbReference type="ARBA" id="ARBA00023136"/>
    </source>
</evidence>
<evidence type="ECO:0000313" key="9">
    <source>
        <dbReference type="EMBL" id="MBV7275145.1"/>
    </source>
</evidence>
<dbReference type="GO" id="GO:0015293">
    <property type="term" value="F:symporter activity"/>
    <property type="evidence" value="ECO:0007669"/>
    <property type="project" value="UniProtKB-KW"/>
</dbReference>
<organism evidence="9 10">
    <name type="scientific">Clostridium thailandense</name>
    <dbReference type="NCBI Taxonomy" id="2794346"/>
    <lineage>
        <taxon>Bacteria</taxon>
        <taxon>Bacillati</taxon>
        <taxon>Bacillota</taxon>
        <taxon>Clostridia</taxon>
        <taxon>Eubacteriales</taxon>
        <taxon>Clostridiaceae</taxon>
        <taxon>Clostridium</taxon>
    </lineage>
</organism>
<feature type="transmembrane region" description="Helical" evidence="8">
    <location>
        <begin position="156"/>
        <end position="173"/>
    </location>
</feature>
<keyword evidence="3" id="KW-1003">Cell membrane</keyword>
<sequence>MIKKNKFPLAYQILIALILGCIVGAVFYGNKAVVIYLQPIADIFIRLIKMIVVPIVFCSLIVGIAGSEGEESKHIGRLGAKTILYFEVVSLIAIVLGIIVGVVFQPGTGVDMSLLSKGSLTTLESNVQKLGQSGLASTFVNIVPTNIIDSLAKGDLIAIIFFAVMLALGLNHIPQSGKEVVIKFANGISTAMFWVTNQIMKVAPYGVFATMAVTVSKFGVKALVPLGKLTLCTYALVIVFGIGVHGLIGKLYGVNILDFFKIMKEEFILAFSTASSETVLPKLMEKSEKFGCPKAVTTFVIPIGYTFNLVGGMIYEGLAILFIAQMYHIHLGMADLVKLALILMITSKGAAGIPGGAFIIIIATLQPMGIPVEGTAFILGIDRLLDMGRTWVNVVGHSLAVVLMSKWEGVYDAEKGKKYLESIKAKEIVA</sequence>
<evidence type="ECO:0000256" key="3">
    <source>
        <dbReference type="ARBA" id="ARBA00022475"/>
    </source>
</evidence>
<feature type="transmembrane region" description="Helical" evidence="8">
    <location>
        <begin position="232"/>
        <end position="253"/>
    </location>
</feature>
<gene>
    <name evidence="9" type="ORF">I6U48_19785</name>
</gene>
<evidence type="ECO:0000256" key="5">
    <source>
        <dbReference type="ARBA" id="ARBA00022847"/>
    </source>
</evidence>
<dbReference type="GO" id="GO:0006835">
    <property type="term" value="P:dicarboxylic acid transport"/>
    <property type="evidence" value="ECO:0007669"/>
    <property type="project" value="TreeGrafter"/>
</dbReference>
<evidence type="ECO:0000313" key="10">
    <source>
        <dbReference type="Proteomes" id="UP000694308"/>
    </source>
</evidence>
<dbReference type="Proteomes" id="UP000694308">
    <property type="component" value="Unassembled WGS sequence"/>
</dbReference>
<dbReference type="PANTHER" id="PTHR42865">
    <property type="entry name" value="PROTON/GLUTAMATE-ASPARTATE SYMPORTER"/>
    <property type="match status" value="1"/>
</dbReference>